<dbReference type="GO" id="GO:0004386">
    <property type="term" value="F:helicase activity"/>
    <property type="evidence" value="ECO:0007669"/>
    <property type="project" value="UniProtKB-KW"/>
</dbReference>
<comment type="caution">
    <text evidence="2">The sequence shown here is derived from an EMBL/GenBank/DDBJ whole genome shotgun (WGS) entry which is preliminary data.</text>
</comment>
<dbReference type="Gene3D" id="2.40.50.140">
    <property type="entry name" value="Nucleic acid-binding proteins"/>
    <property type="match status" value="1"/>
</dbReference>
<evidence type="ECO:0000313" key="3">
    <source>
        <dbReference type="Proteomes" id="UP001151760"/>
    </source>
</evidence>
<name>A0ABQ5DSH5_9ASTR</name>
<keyword evidence="2" id="KW-0378">Hydrolase</keyword>
<organism evidence="2 3">
    <name type="scientific">Tanacetum coccineum</name>
    <dbReference type="NCBI Taxonomy" id="301880"/>
    <lineage>
        <taxon>Eukaryota</taxon>
        <taxon>Viridiplantae</taxon>
        <taxon>Streptophyta</taxon>
        <taxon>Embryophyta</taxon>
        <taxon>Tracheophyta</taxon>
        <taxon>Spermatophyta</taxon>
        <taxon>Magnoliopsida</taxon>
        <taxon>eudicotyledons</taxon>
        <taxon>Gunneridae</taxon>
        <taxon>Pentapetalae</taxon>
        <taxon>asterids</taxon>
        <taxon>campanulids</taxon>
        <taxon>Asterales</taxon>
        <taxon>Asteraceae</taxon>
        <taxon>Asteroideae</taxon>
        <taxon>Anthemideae</taxon>
        <taxon>Anthemidinae</taxon>
        <taxon>Tanacetum</taxon>
    </lineage>
</organism>
<keyword evidence="2" id="KW-0067">ATP-binding</keyword>
<dbReference type="SUPFAM" id="SSF56235">
    <property type="entry name" value="N-terminal nucleophile aminohydrolases (Ntn hydrolases)"/>
    <property type="match status" value="1"/>
</dbReference>
<reference evidence="2" key="2">
    <citation type="submission" date="2022-01" db="EMBL/GenBank/DDBJ databases">
        <authorList>
            <person name="Yamashiro T."/>
            <person name="Shiraishi A."/>
            <person name="Satake H."/>
            <person name="Nakayama K."/>
        </authorList>
    </citation>
    <scope>NUCLEOTIDE SEQUENCE</scope>
</reference>
<evidence type="ECO:0000313" key="2">
    <source>
        <dbReference type="EMBL" id="GJT40019.1"/>
    </source>
</evidence>
<dbReference type="InterPro" id="IPR029055">
    <property type="entry name" value="Ntn_hydrolases_N"/>
</dbReference>
<dbReference type="Proteomes" id="UP001151760">
    <property type="component" value="Unassembled WGS sequence"/>
</dbReference>
<dbReference type="Gene3D" id="3.60.20.10">
    <property type="entry name" value="Glutamine Phosphoribosylpyrophosphate, subunit 1, domain 1"/>
    <property type="match status" value="1"/>
</dbReference>
<keyword evidence="3" id="KW-1185">Reference proteome</keyword>
<protein>
    <submittedName>
        <fullName evidence="2">DNA helicase</fullName>
    </submittedName>
</protein>
<dbReference type="Pfam" id="PF00227">
    <property type="entry name" value="Proteasome"/>
    <property type="match status" value="1"/>
</dbReference>
<dbReference type="InterPro" id="IPR012340">
    <property type="entry name" value="NA-bd_OB-fold"/>
</dbReference>
<keyword evidence="2" id="KW-0547">Nucleotide-binding</keyword>
<keyword evidence="2" id="KW-0347">Helicase</keyword>
<feature type="region of interest" description="Disordered" evidence="1">
    <location>
        <begin position="232"/>
        <end position="251"/>
    </location>
</feature>
<accession>A0ABQ5DSH5</accession>
<dbReference type="InterPro" id="IPR001353">
    <property type="entry name" value="Proteasome_sua/b"/>
</dbReference>
<dbReference type="EMBL" id="BQNB010015436">
    <property type="protein sequence ID" value="GJT40019.1"/>
    <property type="molecule type" value="Genomic_DNA"/>
</dbReference>
<evidence type="ECO:0000256" key="1">
    <source>
        <dbReference type="SAM" id="MobiDB-lite"/>
    </source>
</evidence>
<proteinExistence type="predicted"/>
<reference evidence="2" key="1">
    <citation type="journal article" date="2022" name="Int. J. Mol. Sci.">
        <title>Draft Genome of Tanacetum Coccineum: Genomic Comparison of Closely Related Tanacetum-Family Plants.</title>
        <authorList>
            <person name="Yamashiro T."/>
            <person name="Shiraishi A."/>
            <person name="Nakayama K."/>
            <person name="Satake H."/>
        </authorList>
    </citation>
    <scope>NUCLEOTIDE SEQUENCE</scope>
</reference>
<sequence length="439" mass="49727">MCPFKVPYLENPSSDLIDMCSYQVPFLEHPSSDLMDMCSYQVPYLEHPSSDLMDMYSYKMPYLEHPSSDKFVNEYVNDFVNAHYVIDKGRSFRNDLHPSFPHLPQNSNRLPPNLESSSFVTLVVAPAMAIKKPEVFLPGVLPAKQHNDTVEDAAEYVRKKRIAKAKNSIAAFEAWQRRCICGGMHLMIGLTLWNEMATEFDIHAYEQMEKPVIIAVTSCCVTRYNGLRDAHTSHKCNSNSRRSKSTTSNKRKQEIVSLLRFYLKLSHKTTSYCFKAIMGDGSATVSITCFSDQANSLTRDYNDVLAELSDNDPYHLAMSLKELELLKVAGQQFRRKRKLIKAYDARFDSEAGKFGTEGILAHGLFSFEEVKNAANNFHISILIGEGSTIKLMELYMRYRYDMTVDEAAELARRSIYHATFRDGSSGGVASGIMFTESSA</sequence>
<feature type="compositionally biased region" description="Low complexity" evidence="1">
    <location>
        <begin position="237"/>
        <end position="248"/>
    </location>
</feature>
<gene>
    <name evidence="2" type="ORF">Tco_0939884</name>
</gene>